<organism evidence="2 3">
    <name type="scientific">Actinoalloteichus caeruleus DSM 43889</name>
    <dbReference type="NCBI Taxonomy" id="1120930"/>
    <lineage>
        <taxon>Bacteria</taxon>
        <taxon>Bacillati</taxon>
        <taxon>Actinomycetota</taxon>
        <taxon>Actinomycetes</taxon>
        <taxon>Pseudonocardiales</taxon>
        <taxon>Pseudonocardiaceae</taxon>
        <taxon>Actinoalloteichus</taxon>
        <taxon>Actinoalloteichus cyanogriseus</taxon>
    </lineage>
</organism>
<dbReference type="InterPro" id="IPR036689">
    <property type="entry name" value="ESAT-6-like_sf"/>
</dbReference>
<dbReference type="EMBL" id="AUBJ02000001">
    <property type="protein sequence ID" value="MCP2333466.1"/>
    <property type="molecule type" value="Genomic_DNA"/>
</dbReference>
<protein>
    <recommendedName>
        <fullName evidence="1">ESAT-6-like protein</fullName>
    </recommendedName>
</protein>
<dbReference type="RefSeq" id="WP_035273667.1">
    <property type="nucleotide sequence ID" value="NZ_AUBJ02000001.1"/>
</dbReference>
<dbReference type="NCBIfam" id="TIGR03930">
    <property type="entry name" value="WXG100_ESAT6"/>
    <property type="match status" value="1"/>
</dbReference>
<evidence type="ECO:0000313" key="2">
    <source>
        <dbReference type="EMBL" id="MCP2333466.1"/>
    </source>
</evidence>
<proteinExistence type="inferred from homology"/>
<dbReference type="Pfam" id="PF06013">
    <property type="entry name" value="WXG100"/>
    <property type="match status" value="1"/>
</dbReference>
<name>A0ABT1JMV4_ACTCY</name>
<reference evidence="2 3" key="1">
    <citation type="submission" date="2022-06" db="EMBL/GenBank/DDBJ databases">
        <title>Genomic Encyclopedia of Type Strains, Phase I: the one thousand microbial genomes (KMG-I) project.</title>
        <authorList>
            <person name="Kyrpides N."/>
        </authorList>
    </citation>
    <scope>NUCLEOTIDE SEQUENCE [LARGE SCALE GENOMIC DNA]</scope>
    <source>
        <strain evidence="2 3">DSM 43889</strain>
    </source>
</reference>
<sequence>MSSYEVTPEEMAQAAHDVFNTNDEIQGVLSSLQSTCGNVAGFWSGGAATAFQNLMERLDQGGQKVNEALREIGDQLKGSGEEYARLEEEEAASMSSIDSRLNF</sequence>
<dbReference type="Proteomes" id="UP000791080">
    <property type="component" value="Unassembled WGS sequence"/>
</dbReference>
<keyword evidence="3" id="KW-1185">Reference proteome</keyword>
<gene>
    <name evidence="2" type="ORF">G443_003736</name>
</gene>
<accession>A0ABT1JMV4</accession>
<evidence type="ECO:0000256" key="1">
    <source>
        <dbReference type="RuleBase" id="RU362001"/>
    </source>
</evidence>
<dbReference type="SUPFAM" id="SSF140453">
    <property type="entry name" value="EsxAB dimer-like"/>
    <property type="match status" value="1"/>
</dbReference>
<comment type="similarity">
    <text evidence="1">Belongs to the WXG100 family.</text>
</comment>
<dbReference type="InterPro" id="IPR010310">
    <property type="entry name" value="T7SS_ESAT-6-like"/>
</dbReference>
<evidence type="ECO:0000313" key="3">
    <source>
        <dbReference type="Proteomes" id="UP000791080"/>
    </source>
</evidence>
<comment type="caution">
    <text evidence="2">The sequence shown here is derived from an EMBL/GenBank/DDBJ whole genome shotgun (WGS) entry which is preliminary data.</text>
</comment>
<dbReference type="Gene3D" id="1.10.287.1060">
    <property type="entry name" value="ESAT-6-like"/>
    <property type="match status" value="1"/>
</dbReference>